<sequence>RRQGRKKHPESGQFAWRQSEVFPMTPNDYPAFVEIWSQVAEVYGKQPSDGALGLIFNALQRFDIDQIKQGLTAHINDPKHGDFAPKPADIVRHIEGDGDSRALSAWSTVEQAIRTVGPYESVVFDDRRTMAAIEDMGGWIKLCEVTEKELPFKGNEFVKRFMGYLSRPPEQFPGKLLGMTEAANGGEHQEFVQEPRLIGNAKRCVQVLKLGQAKRPGPVRLSDAMKALDLEQKRIGGAFGATRNVIARDTGLMVQTLCRRLRELEDLGHITGIQRVICPETGVLNKNYRLTGNQRAAMTRKAGRAPSQVADLVAQHEQN</sequence>
<gene>
    <name evidence="3" type="ORF">SCF082_LOCUS23847</name>
</gene>
<accession>A0ABP0LSA2</accession>
<proteinExistence type="predicted"/>
<organism evidence="3 4">
    <name type="scientific">Durusdinium trenchii</name>
    <dbReference type="NCBI Taxonomy" id="1381693"/>
    <lineage>
        <taxon>Eukaryota</taxon>
        <taxon>Sar</taxon>
        <taxon>Alveolata</taxon>
        <taxon>Dinophyceae</taxon>
        <taxon>Suessiales</taxon>
        <taxon>Symbiodiniaceae</taxon>
        <taxon>Durusdinium</taxon>
    </lineage>
</organism>
<evidence type="ECO:0000313" key="3">
    <source>
        <dbReference type="EMBL" id="CAK9041227.1"/>
    </source>
</evidence>
<keyword evidence="4" id="KW-1185">Reference proteome</keyword>
<name>A0ABP0LSA2_9DINO</name>
<comment type="caution">
    <text evidence="3">The sequence shown here is derived from an EMBL/GenBank/DDBJ whole genome shotgun (WGS) entry which is preliminary data.</text>
</comment>
<evidence type="ECO:0000259" key="2">
    <source>
        <dbReference type="Pfam" id="PF20081"/>
    </source>
</evidence>
<protein>
    <recommendedName>
        <fullName evidence="2">DUF6475 domain-containing protein</fullName>
    </recommendedName>
</protein>
<evidence type="ECO:0000313" key="4">
    <source>
        <dbReference type="Proteomes" id="UP001642464"/>
    </source>
</evidence>
<reference evidence="3 4" key="1">
    <citation type="submission" date="2024-02" db="EMBL/GenBank/DDBJ databases">
        <authorList>
            <person name="Chen Y."/>
            <person name="Shah S."/>
            <person name="Dougan E. K."/>
            <person name="Thang M."/>
            <person name="Chan C."/>
        </authorList>
    </citation>
    <scope>NUCLEOTIDE SEQUENCE [LARGE SCALE GENOMIC DNA]</scope>
</reference>
<dbReference type="Proteomes" id="UP001642464">
    <property type="component" value="Unassembled WGS sequence"/>
</dbReference>
<feature type="domain" description="DUF6475" evidence="2">
    <location>
        <begin position="122"/>
        <end position="209"/>
    </location>
</feature>
<feature type="non-terminal residue" evidence="3">
    <location>
        <position position="319"/>
    </location>
</feature>
<dbReference type="InterPro" id="IPR045521">
    <property type="entry name" value="DUF6475"/>
</dbReference>
<dbReference type="EMBL" id="CAXAMM010017464">
    <property type="protein sequence ID" value="CAK9041227.1"/>
    <property type="molecule type" value="Genomic_DNA"/>
</dbReference>
<feature type="region of interest" description="Disordered" evidence="1">
    <location>
        <begin position="299"/>
        <end position="319"/>
    </location>
</feature>
<dbReference type="Pfam" id="PF20081">
    <property type="entry name" value="DUF6475"/>
    <property type="match status" value="1"/>
</dbReference>
<evidence type="ECO:0000256" key="1">
    <source>
        <dbReference type="SAM" id="MobiDB-lite"/>
    </source>
</evidence>
<feature type="non-terminal residue" evidence="3">
    <location>
        <position position="1"/>
    </location>
</feature>